<organism evidence="1 2">
    <name type="scientific">Janthinobacterium lividum</name>
    <dbReference type="NCBI Taxonomy" id="29581"/>
    <lineage>
        <taxon>Bacteria</taxon>
        <taxon>Pseudomonadati</taxon>
        <taxon>Pseudomonadota</taxon>
        <taxon>Betaproteobacteria</taxon>
        <taxon>Burkholderiales</taxon>
        <taxon>Oxalobacteraceae</taxon>
        <taxon>Janthinobacterium</taxon>
    </lineage>
</organism>
<dbReference type="EMBL" id="MAQB02000003">
    <property type="protein sequence ID" value="OFJ47585.1"/>
    <property type="molecule type" value="Genomic_DNA"/>
</dbReference>
<name>A0A1E8PN14_9BURK</name>
<evidence type="ECO:0000313" key="2">
    <source>
        <dbReference type="Proteomes" id="UP000092634"/>
    </source>
</evidence>
<comment type="caution">
    <text evidence="1">The sequence shown here is derived from an EMBL/GenBank/DDBJ whole genome shotgun (WGS) entry which is preliminary data.</text>
</comment>
<proteinExistence type="predicted"/>
<sequence length="135" mass="14630">MDETLMNFCPVPVEQARQIVARMVGVAKWDWSGLCGADDFIGGGTMYAALDADGTPTAVVVLEQVQYEHGRDLVIRAAHQLVRGRDLVGEVLPEIERVFGAGCDAVTLYTKRAGLVHKLQGAGYGEAAKIMRKKL</sequence>
<evidence type="ECO:0008006" key="3">
    <source>
        <dbReference type="Google" id="ProtNLM"/>
    </source>
</evidence>
<evidence type="ECO:0000313" key="1">
    <source>
        <dbReference type="EMBL" id="OFJ47585.1"/>
    </source>
</evidence>
<dbReference type="AlphaFoldDB" id="A0A1E8PN14"/>
<dbReference type="Proteomes" id="UP000092634">
    <property type="component" value="Unassembled WGS sequence"/>
</dbReference>
<protein>
    <recommendedName>
        <fullName evidence="3">N-acetyltransferase domain-containing protein</fullName>
    </recommendedName>
</protein>
<reference evidence="1 2" key="1">
    <citation type="submission" date="2016-10" db="EMBL/GenBank/DDBJ databases">
        <title>Updated version of Genome Assembly of Janthinobacterium lividum ERGS5:01.</title>
        <authorList>
            <person name="Kumar R."/>
            <person name="Acharya V."/>
            <person name="Singh D."/>
        </authorList>
    </citation>
    <scope>NUCLEOTIDE SEQUENCE [LARGE SCALE GENOMIC DNA]</scope>
    <source>
        <strain evidence="1 2">ERGS5:01</strain>
    </source>
</reference>
<accession>A0A1E8PN14</accession>
<gene>
    <name evidence="1" type="ORF">BA896_023285</name>
</gene>